<proteinExistence type="predicted"/>
<gene>
    <name evidence="1" type="ORF">WMSIL1_LOCUS13921</name>
</gene>
<reference evidence="1 2" key="1">
    <citation type="submission" date="2019-07" db="EMBL/GenBank/DDBJ databases">
        <authorList>
            <person name="Jastrzebski P J."/>
            <person name="Paukszto L."/>
            <person name="Jastrzebski P J."/>
        </authorList>
    </citation>
    <scope>NUCLEOTIDE SEQUENCE [LARGE SCALE GENOMIC DNA]</scope>
    <source>
        <strain evidence="1 2">WMS-il1</strain>
    </source>
</reference>
<evidence type="ECO:0000313" key="2">
    <source>
        <dbReference type="Proteomes" id="UP000321570"/>
    </source>
</evidence>
<protein>
    <submittedName>
        <fullName evidence="1">Uncharacterized protein</fullName>
    </submittedName>
</protein>
<accession>A0A564Z9M2</accession>
<organism evidence="1 2">
    <name type="scientific">Hymenolepis diminuta</name>
    <name type="common">Rat tapeworm</name>
    <dbReference type="NCBI Taxonomy" id="6216"/>
    <lineage>
        <taxon>Eukaryota</taxon>
        <taxon>Metazoa</taxon>
        <taxon>Spiralia</taxon>
        <taxon>Lophotrochozoa</taxon>
        <taxon>Platyhelminthes</taxon>
        <taxon>Cestoda</taxon>
        <taxon>Eucestoda</taxon>
        <taxon>Cyclophyllidea</taxon>
        <taxon>Hymenolepididae</taxon>
        <taxon>Hymenolepis</taxon>
    </lineage>
</organism>
<dbReference type="AlphaFoldDB" id="A0A564Z9M2"/>
<dbReference type="Proteomes" id="UP000321570">
    <property type="component" value="Unassembled WGS sequence"/>
</dbReference>
<sequence>MAILWALTPLVNARLEFSEKLHLVNTSNSTECGLPVRSIELEGDRKISWWESMSHSLLSIWWPSTSFLSFSFLTEINTIISTS</sequence>
<keyword evidence="2" id="KW-1185">Reference proteome</keyword>
<name>A0A564Z9M2_HYMDI</name>
<dbReference type="EMBL" id="CABIJS010000700">
    <property type="protein sequence ID" value="VUZ56211.1"/>
    <property type="molecule type" value="Genomic_DNA"/>
</dbReference>
<evidence type="ECO:0000313" key="1">
    <source>
        <dbReference type="EMBL" id="VUZ56211.1"/>
    </source>
</evidence>